<dbReference type="InterPro" id="IPR003660">
    <property type="entry name" value="HAMP_dom"/>
</dbReference>
<evidence type="ECO:0000256" key="9">
    <source>
        <dbReference type="ARBA" id="ARBA00023012"/>
    </source>
</evidence>
<dbReference type="CDD" id="cd18773">
    <property type="entry name" value="PDC1_HK_sensor"/>
    <property type="match status" value="1"/>
</dbReference>
<keyword evidence="9" id="KW-0902">Two-component regulatory system</keyword>
<keyword evidence="8 10" id="KW-1133">Transmembrane helix</keyword>
<dbReference type="AlphaFoldDB" id="A0AAP9VTM9"/>
<comment type="subcellular location">
    <subcellularLocation>
        <location evidence="2">Membrane</location>
    </subcellularLocation>
</comment>
<evidence type="ECO:0000256" key="4">
    <source>
        <dbReference type="ARBA" id="ARBA00022553"/>
    </source>
</evidence>
<dbReference type="InterPro" id="IPR036890">
    <property type="entry name" value="HATPase_C_sf"/>
</dbReference>
<name>A0AAP9VTM9_9PSED</name>
<dbReference type="InterPro" id="IPR029151">
    <property type="entry name" value="Sensor-like_sf"/>
</dbReference>
<dbReference type="PROSITE" id="PS50109">
    <property type="entry name" value="HIS_KIN"/>
    <property type="match status" value="1"/>
</dbReference>
<evidence type="ECO:0000313" key="14">
    <source>
        <dbReference type="Proteomes" id="UP000516316"/>
    </source>
</evidence>
<evidence type="ECO:0000259" key="12">
    <source>
        <dbReference type="PROSITE" id="PS50885"/>
    </source>
</evidence>
<feature type="transmembrane region" description="Helical" evidence="10">
    <location>
        <begin position="6"/>
        <end position="27"/>
    </location>
</feature>
<proteinExistence type="predicted"/>
<dbReference type="Gene3D" id="1.10.287.130">
    <property type="match status" value="1"/>
</dbReference>
<dbReference type="Gene3D" id="3.30.450.20">
    <property type="entry name" value="PAS domain"/>
    <property type="match status" value="1"/>
</dbReference>
<dbReference type="SMART" id="SM00387">
    <property type="entry name" value="HATPase_c"/>
    <property type="match status" value="1"/>
</dbReference>
<dbReference type="EMBL" id="CP061079">
    <property type="protein sequence ID" value="QNR47419.1"/>
    <property type="molecule type" value="Genomic_DNA"/>
</dbReference>
<keyword evidence="7 13" id="KW-0418">Kinase</keyword>
<gene>
    <name evidence="13" type="primary">creC</name>
    <name evidence="13" type="ORF">HLB40_27860</name>
</gene>
<dbReference type="NCBIfam" id="NF008312">
    <property type="entry name" value="PRK11100.1"/>
    <property type="match status" value="1"/>
</dbReference>
<feature type="domain" description="Histidine kinase" evidence="11">
    <location>
        <begin position="262"/>
        <end position="473"/>
    </location>
</feature>
<keyword evidence="10" id="KW-0472">Membrane</keyword>
<dbReference type="PANTHER" id="PTHR45436:SF10">
    <property type="entry name" value="HISTIDINE KINASE"/>
    <property type="match status" value="1"/>
</dbReference>
<dbReference type="InterPro" id="IPR036097">
    <property type="entry name" value="HisK_dim/P_sf"/>
</dbReference>
<dbReference type="GO" id="GO:0000155">
    <property type="term" value="F:phosphorelay sensor kinase activity"/>
    <property type="evidence" value="ECO:0007669"/>
    <property type="project" value="InterPro"/>
</dbReference>
<dbReference type="InterPro" id="IPR003594">
    <property type="entry name" value="HATPase_dom"/>
</dbReference>
<keyword evidence="4" id="KW-0597">Phosphoprotein</keyword>
<keyword evidence="6 10" id="KW-0812">Transmembrane</keyword>
<evidence type="ECO:0000256" key="5">
    <source>
        <dbReference type="ARBA" id="ARBA00022679"/>
    </source>
</evidence>
<dbReference type="Pfam" id="PF00512">
    <property type="entry name" value="HisKA"/>
    <property type="match status" value="1"/>
</dbReference>
<dbReference type="PROSITE" id="PS50885">
    <property type="entry name" value="HAMP"/>
    <property type="match status" value="1"/>
</dbReference>
<keyword evidence="5 13" id="KW-0808">Transferase</keyword>
<evidence type="ECO:0000256" key="7">
    <source>
        <dbReference type="ARBA" id="ARBA00022777"/>
    </source>
</evidence>
<dbReference type="CDD" id="cd00082">
    <property type="entry name" value="HisKA"/>
    <property type="match status" value="1"/>
</dbReference>
<evidence type="ECO:0000256" key="3">
    <source>
        <dbReference type="ARBA" id="ARBA00012438"/>
    </source>
</evidence>
<sequence>MPLAIRIFLVYVLFVGLTGYFVLSTVMEEIRPGVRQSTEETLVDTANLLAEILRDDFKAGTLSENRWPELLKAYGERQPAATIWGLPKNQVNHRIYVTDVEGKVVLDSSGLAVGQDYSRWNDVYLTLRGQYGARSSRSVADDPSSSVMHVGAPIRDNGRIIGVVTVAKPNSSLQPYVDRTERRLLWYGAGLIGLGLLFGALLSWWLSVALRRLTGYAQAVSEGRRAELPHYRGGELEQLATAVERMRTQLEGKAYVERYVHTLTHELKSPLAAIRGAAELLQSDMPGEQRARFVSNIDSESARMQHLIERLLNLAQVEQRHGLEEREAVPLADLANQVLDSQKARIEGKGLQVEQRIEPGLKLSGEAFLLRQALGNLLENALDFTPAGGVLRLSASRAGDQVRFSLFNQAEPIPDYALARLTERFYSLPRPDSGRKSTGLGLNFVEEVVQLHGGQMRIGNVEGGVEVSLVFPA</sequence>
<dbReference type="RefSeq" id="WP_101283781.1">
    <property type="nucleotide sequence ID" value="NZ_CP025309.1"/>
</dbReference>
<evidence type="ECO:0000256" key="6">
    <source>
        <dbReference type="ARBA" id="ARBA00022692"/>
    </source>
</evidence>
<dbReference type="SUPFAM" id="SSF103190">
    <property type="entry name" value="Sensory domain-like"/>
    <property type="match status" value="1"/>
</dbReference>
<evidence type="ECO:0000313" key="13">
    <source>
        <dbReference type="EMBL" id="QNR47419.1"/>
    </source>
</evidence>
<dbReference type="EC" id="2.7.13.3" evidence="3"/>
<evidence type="ECO:0000256" key="10">
    <source>
        <dbReference type="SAM" id="Phobius"/>
    </source>
</evidence>
<dbReference type="GO" id="GO:0016020">
    <property type="term" value="C:membrane"/>
    <property type="evidence" value="ECO:0007669"/>
    <property type="project" value="UniProtKB-SubCell"/>
</dbReference>
<dbReference type="InterPro" id="IPR050428">
    <property type="entry name" value="TCS_sensor_his_kinase"/>
</dbReference>
<evidence type="ECO:0000256" key="1">
    <source>
        <dbReference type="ARBA" id="ARBA00000085"/>
    </source>
</evidence>
<dbReference type="Pfam" id="PF02518">
    <property type="entry name" value="HATPase_c"/>
    <property type="match status" value="1"/>
</dbReference>
<dbReference type="SMART" id="SM00388">
    <property type="entry name" value="HisKA"/>
    <property type="match status" value="1"/>
</dbReference>
<dbReference type="Proteomes" id="UP000516316">
    <property type="component" value="Chromosome"/>
</dbReference>
<dbReference type="Pfam" id="PF00672">
    <property type="entry name" value="HAMP"/>
    <property type="match status" value="1"/>
</dbReference>
<dbReference type="SUPFAM" id="SSF47384">
    <property type="entry name" value="Homodimeric domain of signal transducing histidine kinase"/>
    <property type="match status" value="1"/>
</dbReference>
<dbReference type="SUPFAM" id="SSF55874">
    <property type="entry name" value="ATPase domain of HSP90 chaperone/DNA topoisomerase II/histidine kinase"/>
    <property type="match status" value="1"/>
</dbReference>
<dbReference type="InterPro" id="IPR005467">
    <property type="entry name" value="His_kinase_dom"/>
</dbReference>
<dbReference type="PANTHER" id="PTHR45436">
    <property type="entry name" value="SENSOR HISTIDINE KINASE YKOH"/>
    <property type="match status" value="1"/>
</dbReference>
<dbReference type="Gene3D" id="6.10.340.10">
    <property type="match status" value="1"/>
</dbReference>
<evidence type="ECO:0000259" key="11">
    <source>
        <dbReference type="PROSITE" id="PS50109"/>
    </source>
</evidence>
<protein>
    <recommendedName>
        <fullName evidence="3">histidine kinase</fullName>
        <ecNumber evidence="3">2.7.13.3</ecNumber>
    </recommendedName>
</protein>
<comment type="catalytic activity">
    <reaction evidence="1">
        <text>ATP + protein L-histidine = ADP + protein N-phospho-L-histidine.</text>
        <dbReference type="EC" id="2.7.13.3"/>
    </reaction>
</comment>
<organism evidence="13 14">
    <name type="scientific">Pseudomonas chlororaphis</name>
    <dbReference type="NCBI Taxonomy" id="587753"/>
    <lineage>
        <taxon>Bacteria</taxon>
        <taxon>Pseudomonadati</taxon>
        <taxon>Pseudomonadota</taxon>
        <taxon>Gammaproteobacteria</taxon>
        <taxon>Pseudomonadales</taxon>
        <taxon>Pseudomonadaceae</taxon>
        <taxon>Pseudomonas</taxon>
    </lineage>
</organism>
<dbReference type="SMART" id="SM00304">
    <property type="entry name" value="HAMP"/>
    <property type="match status" value="1"/>
</dbReference>
<evidence type="ECO:0000256" key="2">
    <source>
        <dbReference type="ARBA" id="ARBA00004370"/>
    </source>
</evidence>
<dbReference type="Gene3D" id="3.30.565.10">
    <property type="entry name" value="Histidine kinase-like ATPase, C-terminal domain"/>
    <property type="match status" value="1"/>
</dbReference>
<dbReference type="CDD" id="cd06225">
    <property type="entry name" value="HAMP"/>
    <property type="match status" value="1"/>
</dbReference>
<feature type="transmembrane region" description="Helical" evidence="10">
    <location>
        <begin position="184"/>
        <end position="206"/>
    </location>
</feature>
<reference evidence="13 14" key="1">
    <citation type="submission" date="2020-09" db="EMBL/GenBank/DDBJ databases">
        <title>The Genome Sequence of Pseudomonas chlororaphis strain Qlu-1 - A phenazine-derivative-producing strain.</title>
        <authorList>
            <person name="Li L."/>
            <person name="Liu K."/>
        </authorList>
    </citation>
    <scope>NUCLEOTIDE SEQUENCE [LARGE SCALE GENOMIC DNA]</scope>
    <source>
        <strain evidence="14">qlu-1</strain>
    </source>
</reference>
<feature type="domain" description="HAMP" evidence="12">
    <location>
        <begin position="204"/>
        <end position="255"/>
    </location>
</feature>
<evidence type="ECO:0000256" key="8">
    <source>
        <dbReference type="ARBA" id="ARBA00022989"/>
    </source>
</evidence>
<dbReference type="InterPro" id="IPR003661">
    <property type="entry name" value="HisK_dim/P_dom"/>
</dbReference>
<accession>A0AAP9VTM9</accession>